<organism evidence="2 3">
    <name type="scientific">Zymobacter palmae</name>
    <dbReference type="NCBI Taxonomy" id="33074"/>
    <lineage>
        <taxon>Bacteria</taxon>
        <taxon>Pseudomonadati</taxon>
        <taxon>Pseudomonadota</taxon>
        <taxon>Gammaproteobacteria</taxon>
        <taxon>Oceanospirillales</taxon>
        <taxon>Halomonadaceae</taxon>
        <taxon>Zymobacter group</taxon>
        <taxon>Zymobacter</taxon>
    </lineage>
</organism>
<reference evidence="2 3" key="1">
    <citation type="submission" date="2018-09" db="EMBL/GenBank/DDBJ databases">
        <title>Zymobacter palmae IAM14233 (=T109) whole genome analysis.</title>
        <authorList>
            <person name="Yanase H."/>
        </authorList>
    </citation>
    <scope>NUCLEOTIDE SEQUENCE [LARGE SCALE GENOMIC DNA]</scope>
    <source>
        <strain evidence="2 3">IAM14233</strain>
    </source>
</reference>
<protein>
    <submittedName>
        <fullName evidence="2">Phage holin, lambda family</fullName>
    </submittedName>
</protein>
<evidence type="ECO:0000256" key="1">
    <source>
        <dbReference type="SAM" id="Phobius"/>
    </source>
</evidence>
<dbReference type="NCBIfam" id="TIGR01594">
    <property type="entry name" value="holin_lambda"/>
    <property type="match status" value="1"/>
</dbReference>
<dbReference type="KEGG" id="zpl:ZBT109_1225"/>
<dbReference type="InterPro" id="IPR006481">
    <property type="entry name" value="Phage_lambda_GpS_holin"/>
</dbReference>
<dbReference type="RefSeq" id="WP_051523721.1">
    <property type="nucleotide sequence ID" value="NZ_AP018933.1"/>
</dbReference>
<feature type="transmembrane region" description="Helical" evidence="1">
    <location>
        <begin position="28"/>
        <end position="48"/>
    </location>
</feature>
<gene>
    <name evidence="2" type="ORF">ZBT109_1225</name>
</gene>
<keyword evidence="1" id="KW-1133">Transmembrane helix</keyword>
<dbReference type="AlphaFoldDB" id="A0A348HED3"/>
<keyword evidence="1" id="KW-0812">Transmembrane</keyword>
<dbReference type="STRING" id="1123510.GCA_000620025_01386"/>
<evidence type="ECO:0000313" key="2">
    <source>
        <dbReference type="EMBL" id="BBG29985.1"/>
    </source>
</evidence>
<name>A0A348HED3_9GAMM</name>
<dbReference type="EMBL" id="AP018933">
    <property type="protein sequence ID" value="BBG29985.1"/>
    <property type="molecule type" value="Genomic_DNA"/>
</dbReference>
<keyword evidence="1" id="KW-0472">Membrane</keyword>
<evidence type="ECO:0000313" key="3">
    <source>
        <dbReference type="Proteomes" id="UP000267342"/>
    </source>
</evidence>
<keyword evidence="3" id="KW-1185">Reference proteome</keyword>
<sequence length="117" mass="12964">MPQNDPGLWRMIVDALEHIRISLWQENIRPHVMATALSFVIALLRALVGGGKFRRSLLEASLCGTLTLAVFPLLDYFGLNIYLAVSIGAAISFLGVDWLRGILSGALTRVVERWSDK</sequence>
<dbReference type="Pfam" id="PF05106">
    <property type="entry name" value="Phage_holin_3_1"/>
    <property type="match status" value="1"/>
</dbReference>
<dbReference type="Proteomes" id="UP000267342">
    <property type="component" value="Chromosome"/>
</dbReference>
<feature type="transmembrane region" description="Helical" evidence="1">
    <location>
        <begin position="57"/>
        <end position="74"/>
    </location>
</feature>
<proteinExistence type="predicted"/>
<accession>A0A348HED3</accession>
<dbReference type="OrthoDB" id="6711255at2"/>
<feature type="transmembrane region" description="Helical" evidence="1">
    <location>
        <begin position="80"/>
        <end position="99"/>
    </location>
</feature>